<dbReference type="Gene3D" id="1.10.510.10">
    <property type="entry name" value="Transferase(Phosphotransferase) domain 1"/>
    <property type="match status" value="1"/>
</dbReference>
<dbReference type="InterPro" id="IPR011009">
    <property type="entry name" value="Kinase-like_dom_sf"/>
</dbReference>
<evidence type="ECO:0000256" key="1">
    <source>
        <dbReference type="SAM" id="MobiDB-lite"/>
    </source>
</evidence>
<protein>
    <recommendedName>
        <fullName evidence="4">Protein kinase domain-containing protein</fullName>
    </recommendedName>
</protein>
<gene>
    <name evidence="2" type="ORF">L618_001800000640</name>
</gene>
<name>A0A562E7U3_RHORH</name>
<accession>A0A562E7U3</accession>
<dbReference type="SUPFAM" id="SSF56112">
    <property type="entry name" value="Protein kinase-like (PK-like)"/>
    <property type="match status" value="1"/>
</dbReference>
<evidence type="ECO:0008006" key="4">
    <source>
        <dbReference type="Google" id="ProtNLM"/>
    </source>
</evidence>
<reference evidence="2 3" key="1">
    <citation type="submission" date="2019-07" db="EMBL/GenBank/DDBJ databases">
        <title>Genome sequencing of lignin-degrading bacterial isolates.</title>
        <authorList>
            <person name="Gladden J."/>
        </authorList>
    </citation>
    <scope>NUCLEOTIDE SEQUENCE [LARGE SCALE GENOMIC DNA]</scope>
    <source>
        <strain evidence="2 3">J45</strain>
    </source>
</reference>
<evidence type="ECO:0000313" key="3">
    <source>
        <dbReference type="Proteomes" id="UP000317573"/>
    </source>
</evidence>
<dbReference type="Proteomes" id="UP000317573">
    <property type="component" value="Unassembled WGS sequence"/>
</dbReference>
<organism evidence="2 3">
    <name type="scientific">Rhodococcus rhodochrous J45</name>
    <dbReference type="NCBI Taxonomy" id="935266"/>
    <lineage>
        <taxon>Bacteria</taxon>
        <taxon>Bacillati</taxon>
        <taxon>Actinomycetota</taxon>
        <taxon>Actinomycetes</taxon>
        <taxon>Mycobacteriales</taxon>
        <taxon>Nocardiaceae</taxon>
        <taxon>Rhodococcus</taxon>
    </lineage>
</organism>
<feature type="region of interest" description="Disordered" evidence="1">
    <location>
        <begin position="284"/>
        <end position="316"/>
    </location>
</feature>
<dbReference type="EMBL" id="VLJT01000015">
    <property type="protein sequence ID" value="TWH17773.1"/>
    <property type="molecule type" value="Genomic_DNA"/>
</dbReference>
<comment type="caution">
    <text evidence="2">The sequence shown here is derived from an EMBL/GenBank/DDBJ whole genome shotgun (WGS) entry which is preliminary data.</text>
</comment>
<proteinExistence type="predicted"/>
<evidence type="ECO:0000313" key="2">
    <source>
        <dbReference type="EMBL" id="TWH17773.1"/>
    </source>
</evidence>
<sequence length="316" mass="34563">MNATNLATLKLGPKLGDGGQGAVYELADDPARVFKRYHNPSGPGFSASTLDTLIGMRGKLSNGGRPVNEWAAWPSSVVRDAQNVVGFLMPRVPTEFTFQAHGKRRLSELGVLLAKKSSPLFAGVTLPTLEERIAILRNLARAVGVLHEHRIVIGDLSFANIFWSLSPEPRVMLIDCDGMRPDGLPPVLPQAETPDWDDPFAAPRTAPTFDRDCYKLALAVMRVLGGEIDCRPTELDSVAFDGVEKAMDHRLRELLRQAAGPEGTRPSARVWEAALSDRVTVPVQPTMRRTVAAPKPKPELLGTGERKFRPVTPPKR</sequence>
<dbReference type="RefSeq" id="WP_145691616.1">
    <property type="nucleotide sequence ID" value="NZ_VLJT01000015.1"/>
</dbReference>
<dbReference type="AlphaFoldDB" id="A0A562E7U3"/>